<protein>
    <submittedName>
        <fullName evidence="3">Xanthine and CO dehydrogenases maturation factor, XdhC/CoxF family</fullName>
    </submittedName>
</protein>
<organism evidence="3 4">
    <name type="scientific">Cytobacillus firmus</name>
    <name type="common">Bacillus firmus</name>
    <dbReference type="NCBI Taxonomy" id="1399"/>
    <lineage>
        <taxon>Bacteria</taxon>
        <taxon>Bacillati</taxon>
        <taxon>Bacillota</taxon>
        <taxon>Bacilli</taxon>
        <taxon>Bacillales</taxon>
        <taxon>Bacillaceae</taxon>
        <taxon>Cytobacillus</taxon>
    </lineage>
</organism>
<name>A0A800MVE5_CYTFI</name>
<dbReference type="InterPro" id="IPR027051">
    <property type="entry name" value="XdhC_Rossmann_dom"/>
</dbReference>
<dbReference type="RefSeq" id="WP_159345627.1">
    <property type="nucleotide sequence ID" value="NZ_JBALOT010000050.1"/>
</dbReference>
<dbReference type="EMBL" id="VDEM01000036">
    <property type="protein sequence ID" value="KAF0823186.1"/>
    <property type="molecule type" value="Genomic_DNA"/>
</dbReference>
<dbReference type="PANTHER" id="PTHR30388:SF6">
    <property type="entry name" value="XANTHINE DEHYDROGENASE SUBUNIT A-RELATED"/>
    <property type="match status" value="1"/>
</dbReference>
<gene>
    <name evidence="3" type="ORF">KIS1582_3004</name>
</gene>
<dbReference type="PANTHER" id="PTHR30388">
    <property type="entry name" value="ALDEHYDE OXIDOREDUCTASE MOLYBDENUM COFACTOR ASSEMBLY PROTEIN"/>
    <property type="match status" value="1"/>
</dbReference>
<accession>A0A800MVE5</accession>
<dbReference type="InterPro" id="IPR003777">
    <property type="entry name" value="XdhC_CoxI"/>
</dbReference>
<evidence type="ECO:0000259" key="1">
    <source>
        <dbReference type="Pfam" id="PF02625"/>
    </source>
</evidence>
<dbReference type="InterPro" id="IPR052698">
    <property type="entry name" value="MoCofactor_Util/Proc"/>
</dbReference>
<dbReference type="Gene3D" id="3.40.50.720">
    <property type="entry name" value="NAD(P)-binding Rossmann-like Domain"/>
    <property type="match status" value="1"/>
</dbReference>
<dbReference type="AlphaFoldDB" id="A0A800MVE5"/>
<dbReference type="Pfam" id="PF02625">
    <property type="entry name" value="XdhC_CoxI"/>
    <property type="match status" value="1"/>
</dbReference>
<dbReference type="Proteomes" id="UP000465778">
    <property type="component" value="Unassembled WGS sequence"/>
</dbReference>
<comment type="caution">
    <text evidence="3">The sequence shown here is derived from an EMBL/GenBank/DDBJ whole genome shotgun (WGS) entry which is preliminary data.</text>
</comment>
<reference evidence="3 4" key="1">
    <citation type="journal article" date="2020" name="G3 (Bethesda)">
        <title>Whole Genome Sequencing and Comparative Genomics of Two Nematicidal Bacillus Strains Reveals a Wide Range of Possible Virulence Factors.</title>
        <authorList>
            <person name="Susic N."/>
            <person name="Janezic S."/>
            <person name="Rupnik M."/>
            <person name="Geric Stare B."/>
        </authorList>
    </citation>
    <scope>NUCLEOTIDE SEQUENCE [LARGE SCALE GENOMIC DNA]</scope>
    <source>
        <strain evidence="3 4">I-1582</strain>
    </source>
</reference>
<evidence type="ECO:0000313" key="4">
    <source>
        <dbReference type="Proteomes" id="UP000465778"/>
    </source>
</evidence>
<evidence type="ECO:0000259" key="2">
    <source>
        <dbReference type="Pfam" id="PF13478"/>
    </source>
</evidence>
<dbReference type="OrthoDB" id="9773039at2"/>
<feature type="domain" description="XdhC- CoxI" evidence="1">
    <location>
        <begin position="10"/>
        <end position="75"/>
    </location>
</feature>
<sequence>MIISELKRCIRNNEKAILATIIDKKGSSYRQVGAKSLILSDGTAYGVLSGGCIEQDLLEHARDVFETGEPKQIIYDLRNDDNVPWGLGVGCNGVITVLLSLIDPVNNRESAVKQFKVLKQQSLSKEPYPVCTVIKSSNHNALLPGTILENIELPLFKIMSSGILENYSIDVDGKKETVTLFLETITPMPHIIIFGAGPDASSLIDQLKFLHWRVTIVDHRPGYLNKDNFPCADELNLVPQGEFPEDLNASENSYAIIMTHHYEQDLVYLKGLLQQNLSYIGLLGPKRRFNNLKKDLQAQGFMIPAKAAEKIYSPIGLDIGSETPEEIALSIAAEIMAHKNKTSTQSLKWKKDSIHTPNPASYERLKELVQ</sequence>
<dbReference type="Pfam" id="PF13478">
    <property type="entry name" value="XdhC_C"/>
    <property type="match status" value="1"/>
</dbReference>
<evidence type="ECO:0000313" key="3">
    <source>
        <dbReference type="EMBL" id="KAF0823186.1"/>
    </source>
</evidence>
<feature type="domain" description="XdhC Rossmann" evidence="2">
    <location>
        <begin position="191"/>
        <end position="335"/>
    </location>
</feature>
<proteinExistence type="predicted"/>